<dbReference type="EMBL" id="CDPU01000086">
    <property type="protein sequence ID" value="CEO57082.1"/>
    <property type="molecule type" value="Genomic_DNA"/>
</dbReference>
<feature type="compositionally biased region" description="Basic and acidic residues" evidence="1">
    <location>
        <begin position="84"/>
        <end position="101"/>
    </location>
</feature>
<dbReference type="AlphaFoldDB" id="A0A0B7KNR8"/>
<reference evidence="3" key="1">
    <citation type="submission" date="2015-01" db="EMBL/GenBank/DDBJ databases">
        <authorList>
            <person name="Durling Mikael"/>
        </authorList>
    </citation>
    <scope>NUCLEOTIDE SEQUENCE</scope>
</reference>
<evidence type="ECO:0000259" key="2">
    <source>
        <dbReference type="PROSITE" id="PS51837"/>
    </source>
</evidence>
<dbReference type="SMART" id="SM00714">
    <property type="entry name" value="LITAF"/>
    <property type="match status" value="1"/>
</dbReference>
<feature type="domain" description="LITAF" evidence="2">
    <location>
        <begin position="134"/>
        <end position="216"/>
    </location>
</feature>
<dbReference type="PROSITE" id="PS51837">
    <property type="entry name" value="LITAF"/>
    <property type="match status" value="1"/>
</dbReference>
<accession>A0A0B7KNR8</accession>
<feature type="compositionally biased region" description="Basic and acidic residues" evidence="1">
    <location>
        <begin position="44"/>
        <end position="59"/>
    </location>
</feature>
<organism evidence="3">
    <name type="scientific">Bionectria ochroleuca</name>
    <name type="common">Gliocladium roseum</name>
    <dbReference type="NCBI Taxonomy" id="29856"/>
    <lineage>
        <taxon>Eukaryota</taxon>
        <taxon>Fungi</taxon>
        <taxon>Dikarya</taxon>
        <taxon>Ascomycota</taxon>
        <taxon>Pezizomycotina</taxon>
        <taxon>Sordariomycetes</taxon>
        <taxon>Hypocreomycetidae</taxon>
        <taxon>Hypocreales</taxon>
        <taxon>Bionectriaceae</taxon>
        <taxon>Clonostachys</taxon>
    </lineage>
</organism>
<proteinExistence type="predicted"/>
<sequence>MTTQFLDPTTGRMMVIEPEPQPPAYTPTAGNEPEITTAATTTYDEGKPRTYETPDDIRMPARPKSSTNSTNVDRNTLPELATAEARRQFGRDDISTNKEVFDGSSLSGSPSPSDTPTFPQRRIISPLSDSLSGEEHPTVTPLHLLGDQSDMIDCPFCRRRTETRVKKHPSVVTHVTATTLFVTTVVGAAAPYVGRWSNHISHYCTNCDHKVAHKRFYSSEMKSLGTPEHLREASYYEPTASP</sequence>
<feature type="region of interest" description="Disordered" evidence="1">
    <location>
        <begin position="1"/>
        <end position="121"/>
    </location>
</feature>
<evidence type="ECO:0000256" key="1">
    <source>
        <dbReference type="SAM" id="MobiDB-lite"/>
    </source>
</evidence>
<dbReference type="InterPro" id="IPR006629">
    <property type="entry name" value="LITAF"/>
</dbReference>
<evidence type="ECO:0000313" key="3">
    <source>
        <dbReference type="EMBL" id="CEO57082.1"/>
    </source>
</evidence>
<protein>
    <recommendedName>
        <fullName evidence="2">LITAF domain-containing protein</fullName>
    </recommendedName>
</protein>
<gene>
    <name evidence="3" type="ORF">BN869_000013140_1</name>
</gene>
<feature type="compositionally biased region" description="Low complexity" evidence="1">
    <location>
        <begin position="102"/>
        <end position="119"/>
    </location>
</feature>
<name>A0A0B7KNR8_BIOOC</name>
<feature type="compositionally biased region" description="Polar residues" evidence="1">
    <location>
        <begin position="64"/>
        <end position="74"/>
    </location>
</feature>
<dbReference type="Pfam" id="PF10601">
    <property type="entry name" value="zf-LITAF-like"/>
    <property type="match status" value="1"/>
</dbReference>